<proteinExistence type="predicted"/>
<dbReference type="KEGG" id="sbae:DSM104329_03076"/>
<dbReference type="AlphaFoldDB" id="A0A9E6XZ78"/>
<dbReference type="Proteomes" id="UP001162834">
    <property type="component" value="Chromosome"/>
</dbReference>
<sequence>MKSVVPVSAPANTIRPMGRRRVAPTLLSVQVGTWLPQPLDQGSSSQLRT</sequence>
<name>A0A9E6XZ78_9ACTN</name>
<gene>
    <name evidence="1" type="ORF">DSM104329_03076</name>
</gene>
<keyword evidence="2" id="KW-1185">Reference proteome</keyword>
<protein>
    <submittedName>
        <fullName evidence="1">Uncharacterized protein</fullName>
    </submittedName>
</protein>
<organism evidence="1 2">
    <name type="scientific">Capillimicrobium parvum</name>
    <dbReference type="NCBI Taxonomy" id="2884022"/>
    <lineage>
        <taxon>Bacteria</taxon>
        <taxon>Bacillati</taxon>
        <taxon>Actinomycetota</taxon>
        <taxon>Thermoleophilia</taxon>
        <taxon>Solirubrobacterales</taxon>
        <taxon>Capillimicrobiaceae</taxon>
        <taxon>Capillimicrobium</taxon>
    </lineage>
</organism>
<evidence type="ECO:0000313" key="1">
    <source>
        <dbReference type="EMBL" id="UGS36667.1"/>
    </source>
</evidence>
<evidence type="ECO:0000313" key="2">
    <source>
        <dbReference type="Proteomes" id="UP001162834"/>
    </source>
</evidence>
<reference evidence="1" key="1">
    <citation type="journal article" date="2022" name="Int. J. Syst. Evol. Microbiol.">
        <title>Pseudomonas aegrilactucae sp. nov. and Pseudomonas morbosilactucae sp. nov., pathogens causing bacterial rot of lettuce in Japan.</title>
        <authorList>
            <person name="Sawada H."/>
            <person name="Fujikawa T."/>
            <person name="Satou M."/>
        </authorList>
    </citation>
    <scope>NUCLEOTIDE SEQUENCE</scope>
    <source>
        <strain evidence="1">0166_1</strain>
    </source>
</reference>
<dbReference type="EMBL" id="CP087164">
    <property type="protein sequence ID" value="UGS36667.1"/>
    <property type="molecule type" value="Genomic_DNA"/>
</dbReference>
<accession>A0A9E6XZ78</accession>